<reference evidence="1 2" key="1">
    <citation type="journal article" date="2022" name="Front. Microbiol.">
        <title>High genomic differentiation and limited gene flow indicate recent cryptic speciation within the genus Laspinema (cyanobacteria).</title>
        <authorList>
            <person name="Stanojkovic A."/>
            <person name="Skoupy S."/>
            <person name="Skaloud P."/>
            <person name="Dvorak P."/>
        </authorList>
    </citation>
    <scope>NUCLEOTIDE SEQUENCE [LARGE SCALE GENOMIC DNA]</scope>
    <source>
        <strain evidence="1 2">D3b</strain>
    </source>
</reference>
<dbReference type="SUPFAM" id="SSF141694">
    <property type="entry name" value="AF2212/PG0164-like"/>
    <property type="match status" value="1"/>
</dbReference>
<dbReference type="RefSeq" id="WP_261200810.1">
    <property type="nucleotide sequence ID" value="NZ_JAMXFA010000061.1"/>
</dbReference>
<keyword evidence="2" id="KW-1185">Reference proteome</keyword>
<accession>A0ABT2NHX0</accession>
<comment type="caution">
    <text evidence="1">The sequence shown here is derived from an EMBL/GenBank/DDBJ whole genome shotgun (WGS) entry which is preliminary data.</text>
</comment>
<proteinExistence type="predicted"/>
<name>A0ABT2NHX0_9CYAN</name>
<gene>
    <name evidence="1" type="ORF">NG792_26750</name>
</gene>
<evidence type="ECO:0000313" key="2">
    <source>
        <dbReference type="Proteomes" id="UP001525961"/>
    </source>
</evidence>
<evidence type="ECO:0008006" key="3">
    <source>
        <dbReference type="Google" id="ProtNLM"/>
    </source>
</evidence>
<evidence type="ECO:0000313" key="1">
    <source>
        <dbReference type="EMBL" id="MCT7981330.1"/>
    </source>
</evidence>
<organism evidence="1 2">
    <name type="scientific">Laspinema olomoucense D3b</name>
    <dbReference type="NCBI Taxonomy" id="2953688"/>
    <lineage>
        <taxon>Bacteria</taxon>
        <taxon>Bacillati</taxon>
        <taxon>Cyanobacteriota</taxon>
        <taxon>Cyanophyceae</taxon>
        <taxon>Oscillatoriophycideae</taxon>
        <taxon>Oscillatoriales</taxon>
        <taxon>Laspinemataceae</taxon>
        <taxon>Laspinema</taxon>
        <taxon>Laspinema olomoucense</taxon>
    </lineage>
</organism>
<dbReference type="EMBL" id="JAMXFA010000061">
    <property type="protein sequence ID" value="MCT7981330.1"/>
    <property type="molecule type" value="Genomic_DNA"/>
</dbReference>
<sequence length="78" mass="8770">MNSQEITAIFDGQSLQLESPLNLEVGTRVKITVETLLAPKDTPKTFLQTAQSLQLQGEPDWSENIDQYLYQNSIAEDD</sequence>
<dbReference type="Proteomes" id="UP001525961">
    <property type="component" value="Unassembled WGS sequence"/>
</dbReference>
<protein>
    <recommendedName>
        <fullName evidence="3">DUF104 domain-containing protein</fullName>
    </recommendedName>
</protein>